<dbReference type="InterPro" id="IPR004017">
    <property type="entry name" value="Cys_rich_dom"/>
</dbReference>
<feature type="domain" description="Cysteine-rich" evidence="6">
    <location>
        <begin position="152"/>
        <end position="234"/>
    </location>
</feature>
<feature type="non-terminal residue" evidence="7">
    <location>
        <position position="1"/>
    </location>
</feature>
<proteinExistence type="predicted"/>
<keyword evidence="5" id="KW-0411">Iron-sulfur</keyword>
<dbReference type="Pfam" id="PF02754">
    <property type="entry name" value="CCG"/>
    <property type="match status" value="2"/>
</dbReference>
<sequence length="273" mass="30325">LRRAARRHLTRPTDETGPRVVYFVDVYANYYDPQLAEALVAVLQHNGVDVYVPPQQEQSGMPSIARGALDHARRLAQHNVHILSEPARQGYHVVATEPSAALCLKHEYPQLLDDDDARQVAENSSEACSFLWKLHTMGQLQLDLEPIKATLGYHMPCHLKALNVGSPGENLLRLIPELRVVPIEEGCSGMAGTFGIKRVDYRRSLRAGRRLISRLRDPGIQAGATECSACKMQMEQGTTKPTLHPIKLLALAYGLMPEIERLLTTPGEELIVT</sequence>
<dbReference type="GO" id="GO:0046872">
    <property type="term" value="F:metal ion binding"/>
    <property type="evidence" value="ECO:0007669"/>
    <property type="project" value="UniProtKB-KW"/>
</dbReference>
<dbReference type="AlphaFoldDB" id="A0A0F9HEV8"/>
<name>A0A0F9HEV8_9ZZZZ</name>
<dbReference type="GO" id="GO:0051539">
    <property type="term" value="F:4 iron, 4 sulfur cluster binding"/>
    <property type="evidence" value="ECO:0007669"/>
    <property type="project" value="UniProtKB-KW"/>
</dbReference>
<evidence type="ECO:0000256" key="4">
    <source>
        <dbReference type="ARBA" id="ARBA00023004"/>
    </source>
</evidence>
<organism evidence="7">
    <name type="scientific">marine sediment metagenome</name>
    <dbReference type="NCBI Taxonomy" id="412755"/>
    <lineage>
        <taxon>unclassified sequences</taxon>
        <taxon>metagenomes</taxon>
        <taxon>ecological metagenomes</taxon>
    </lineage>
</organism>
<evidence type="ECO:0000256" key="2">
    <source>
        <dbReference type="ARBA" id="ARBA00022723"/>
    </source>
</evidence>
<evidence type="ECO:0000256" key="5">
    <source>
        <dbReference type="ARBA" id="ARBA00023014"/>
    </source>
</evidence>
<accession>A0A0F9HEV8</accession>
<keyword evidence="2" id="KW-0479">Metal-binding</keyword>
<feature type="domain" description="Cysteine-rich" evidence="6">
    <location>
        <begin position="28"/>
        <end position="96"/>
    </location>
</feature>
<keyword evidence="4" id="KW-0408">Iron</keyword>
<reference evidence="7" key="1">
    <citation type="journal article" date="2015" name="Nature">
        <title>Complex archaea that bridge the gap between prokaryotes and eukaryotes.</title>
        <authorList>
            <person name="Spang A."/>
            <person name="Saw J.H."/>
            <person name="Jorgensen S.L."/>
            <person name="Zaremba-Niedzwiedzka K."/>
            <person name="Martijn J."/>
            <person name="Lind A.E."/>
            <person name="van Eijk R."/>
            <person name="Schleper C."/>
            <person name="Guy L."/>
            <person name="Ettema T.J."/>
        </authorList>
    </citation>
    <scope>NUCLEOTIDE SEQUENCE</scope>
</reference>
<protein>
    <recommendedName>
        <fullName evidence="6">Cysteine-rich domain-containing protein</fullName>
    </recommendedName>
</protein>
<dbReference type="PANTHER" id="PTHR32479">
    <property type="entry name" value="GLYCOLATE OXIDASE IRON-SULFUR SUBUNIT"/>
    <property type="match status" value="1"/>
</dbReference>
<evidence type="ECO:0000313" key="7">
    <source>
        <dbReference type="EMBL" id="KKM01692.1"/>
    </source>
</evidence>
<evidence type="ECO:0000259" key="6">
    <source>
        <dbReference type="Pfam" id="PF02754"/>
    </source>
</evidence>
<dbReference type="PANTHER" id="PTHR32479:SF19">
    <property type="entry name" value="ANAEROBIC GLYCEROL-3-PHOSPHATE DEHYDROGENASE SUBUNIT C"/>
    <property type="match status" value="1"/>
</dbReference>
<evidence type="ECO:0000256" key="1">
    <source>
        <dbReference type="ARBA" id="ARBA00022485"/>
    </source>
</evidence>
<dbReference type="GO" id="GO:0016491">
    <property type="term" value="F:oxidoreductase activity"/>
    <property type="evidence" value="ECO:0007669"/>
    <property type="project" value="UniProtKB-ARBA"/>
</dbReference>
<gene>
    <name evidence="7" type="ORF">LCGC14_1791910</name>
</gene>
<keyword evidence="3" id="KW-0677">Repeat</keyword>
<evidence type="ECO:0000256" key="3">
    <source>
        <dbReference type="ARBA" id="ARBA00022737"/>
    </source>
</evidence>
<keyword evidence="1" id="KW-0004">4Fe-4S</keyword>
<dbReference type="EMBL" id="LAZR01017127">
    <property type="protein sequence ID" value="KKM01692.1"/>
    <property type="molecule type" value="Genomic_DNA"/>
</dbReference>
<comment type="caution">
    <text evidence="7">The sequence shown here is derived from an EMBL/GenBank/DDBJ whole genome shotgun (WGS) entry which is preliminary data.</text>
</comment>